<feature type="non-terminal residue" evidence="5">
    <location>
        <position position="193"/>
    </location>
</feature>
<reference evidence="5" key="1">
    <citation type="submission" date="2014-05" db="EMBL/GenBank/DDBJ databases">
        <title>The transcriptome of the halophilic microalga Tetraselmis sp. GSL018 isolated from the Great Salt Lake, Utah.</title>
        <authorList>
            <person name="Jinkerson R.E."/>
            <person name="D'Adamo S."/>
            <person name="Posewitz M.C."/>
        </authorList>
    </citation>
    <scope>NUCLEOTIDE SEQUENCE</scope>
    <source>
        <strain evidence="5">GSL018</strain>
    </source>
</reference>
<evidence type="ECO:0000259" key="4">
    <source>
        <dbReference type="PROSITE" id="PS50303"/>
    </source>
</evidence>
<feature type="compositionally biased region" description="Low complexity" evidence="3">
    <location>
        <begin position="13"/>
        <end position="24"/>
    </location>
</feature>
<dbReference type="GO" id="GO:0006417">
    <property type="term" value="P:regulation of translation"/>
    <property type="evidence" value="ECO:0007669"/>
    <property type="project" value="TreeGrafter"/>
</dbReference>
<gene>
    <name evidence="5" type="ORF">TSPGSL018_4699</name>
</gene>
<evidence type="ECO:0000256" key="2">
    <source>
        <dbReference type="PROSITE-ProRule" id="PRU00317"/>
    </source>
</evidence>
<evidence type="ECO:0000256" key="1">
    <source>
        <dbReference type="ARBA" id="ARBA00022737"/>
    </source>
</evidence>
<keyword evidence="1" id="KW-0677">Repeat</keyword>
<dbReference type="GO" id="GO:0005730">
    <property type="term" value="C:nucleolus"/>
    <property type="evidence" value="ECO:0007669"/>
    <property type="project" value="TreeGrafter"/>
</dbReference>
<accession>A0A061SJH1</accession>
<dbReference type="PROSITE" id="PS50302">
    <property type="entry name" value="PUM"/>
    <property type="match status" value="1"/>
</dbReference>
<dbReference type="PANTHER" id="PTHR13389:SF0">
    <property type="entry name" value="PUMILIO HOMOLOG 3"/>
    <property type="match status" value="1"/>
</dbReference>
<feature type="compositionally biased region" description="Basic and acidic residues" evidence="3">
    <location>
        <begin position="66"/>
        <end position="82"/>
    </location>
</feature>
<feature type="region of interest" description="Disordered" evidence="3">
    <location>
        <begin position="1"/>
        <end position="88"/>
    </location>
</feature>
<organism evidence="5">
    <name type="scientific">Tetraselmis sp. GSL018</name>
    <dbReference type="NCBI Taxonomy" id="582737"/>
    <lineage>
        <taxon>Eukaryota</taxon>
        <taxon>Viridiplantae</taxon>
        <taxon>Chlorophyta</taxon>
        <taxon>core chlorophytes</taxon>
        <taxon>Chlorodendrophyceae</taxon>
        <taxon>Chlorodendrales</taxon>
        <taxon>Chlorodendraceae</taxon>
        <taxon>Tetraselmis</taxon>
    </lineage>
</organism>
<dbReference type="AlphaFoldDB" id="A0A061SJH1"/>
<sequence length="193" mass="21478">MAAKRKRSAEGEAALSKKAVAAAAKKLKTKLSTPGKTHKKESNRSNSSVVRDKRKVKPTTKTTKNFQEKTPKRPLTSKEKKDALRKKKAKLKPNFNVIQEITALWEKTRPSEVPVAEKQAAVPSILEKVKGRIPEFSMSHTASRIIQFCLKHGGDEARKAVMAEMKGRILDMAKSSYGNFVARKIINTAPKEN</sequence>
<dbReference type="PROSITE" id="PS50303">
    <property type="entry name" value="PUM_HD"/>
    <property type="match status" value="1"/>
</dbReference>
<dbReference type="InterPro" id="IPR016024">
    <property type="entry name" value="ARM-type_fold"/>
</dbReference>
<evidence type="ECO:0000256" key="3">
    <source>
        <dbReference type="SAM" id="MobiDB-lite"/>
    </source>
</evidence>
<feature type="domain" description="PUM-HD" evidence="4">
    <location>
        <begin position="100"/>
        <end position="193"/>
    </location>
</feature>
<dbReference type="InterPro" id="IPR011989">
    <property type="entry name" value="ARM-like"/>
</dbReference>
<dbReference type="SMART" id="SM00025">
    <property type="entry name" value="Pumilio"/>
    <property type="match status" value="2"/>
</dbReference>
<dbReference type="InterPro" id="IPR001313">
    <property type="entry name" value="Pumilio_RNA-bd_rpt"/>
</dbReference>
<dbReference type="InterPro" id="IPR040059">
    <property type="entry name" value="PUM3"/>
</dbReference>
<dbReference type="EMBL" id="GBEZ01002165">
    <property type="protein sequence ID" value="JAC82866.1"/>
    <property type="molecule type" value="Transcribed_RNA"/>
</dbReference>
<dbReference type="PANTHER" id="PTHR13389">
    <property type="entry name" value="PUMILIO HOMOLOG 3"/>
    <property type="match status" value="1"/>
</dbReference>
<proteinExistence type="predicted"/>
<name>A0A061SJH1_9CHLO</name>
<dbReference type="Gene3D" id="1.25.10.10">
    <property type="entry name" value="Leucine-rich Repeat Variant"/>
    <property type="match status" value="1"/>
</dbReference>
<evidence type="ECO:0000313" key="5">
    <source>
        <dbReference type="EMBL" id="JAC82866.1"/>
    </source>
</evidence>
<protein>
    <submittedName>
        <fullName evidence="5">Puf protein</fullName>
    </submittedName>
</protein>
<feature type="repeat" description="Pumilio" evidence="2">
    <location>
        <begin position="164"/>
        <end position="193"/>
    </location>
</feature>
<dbReference type="GO" id="GO:0003729">
    <property type="term" value="F:mRNA binding"/>
    <property type="evidence" value="ECO:0007669"/>
    <property type="project" value="TreeGrafter"/>
</dbReference>
<dbReference type="SUPFAM" id="SSF48371">
    <property type="entry name" value="ARM repeat"/>
    <property type="match status" value="1"/>
</dbReference>
<dbReference type="InterPro" id="IPR033133">
    <property type="entry name" value="PUM-HD"/>
</dbReference>